<feature type="signal peptide" evidence="2">
    <location>
        <begin position="1"/>
        <end position="19"/>
    </location>
</feature>
<protein>
    <submittedName>
        <fullName evidence="4">YncE family protein</fullName>
    </submittedName>
</protein>
<reference evidence="4 5" key="1">
    <citation type="submission" date="2022-03" db="EMBL/GenBank/DDBJ databases">
        <title>Complete genome sequence of Lysobacter capsici VKM B-2533 and Lysobacter gummosus 10.1.1, promising sources of lytic agents.</title>
        <authorList>
            <person name="Tarlachkov S.V."/>
            <person name="Kudryakova I.V."/>
            <person name="Afoshin A.S."/>
            <person name="Leontyevskaya E.A."/>
            <person name="Leontyevskaya N.V."/>
        </authorList>
    </citation>
    <scope>NUCLEOTIDE SEQUENCE [LARGE SCALE GENOMIC DNA]</scope>
    <source>
        <strain evidence="4 5">10.1.1</strain>
    </source>
</reference>
<dbReference type="InterPro" id="IPR011045">
    <property type="entry name" value="N2O_reductase_N"/>
</dbReference>
<dbReference type="PANTHER" id="PTHR47197">
    <property type="entry name" value="PROTEIN NIRF"/>
    <property type="match status" value="1"/>
</dbReference>
<evidence type="ECO:0000259" key="3">
    <source>
        <dbReference type="Pfam" id="PF21783"/>
    </source>
</evidence>
<dbReference type="RefSeq" id="WP_057942337.1">
    <property type="nucleotide sequence ID" value="NZ_CP011131.1"/>
</dbReference>
<dbReference type="InterPro" id="IPR015943">
    <property type="entry name" value="WD40/YVTN_repeat-like_dom_sf"/>
</dbReference>
<accession>A0ABY3XHP7</accession>
<dbReference type="Gene3D" id="2.130.10.10">
    <property type="entry name" value="YVTN repeat-like/Quinoprotein amine dehydrogenase"/>
    <property type="match status" value="2"/>
</dbReference>
<dbReference type="InterPro" id="IPR051200">
    <property type="entry name" value="Host-pathogen_enzymatic-act"/>
</dbReference>
<sequence>MSRALCLSLLLCAALPAVSGEILVGNKAADTVWRLSLDDGRKLGEFPTNRAPHEIVVNHAGSVALVANYGGGDKPGNSLSVLDLRGGAAPRIIDLGRHGRPHGLRLLPGDREALATTEASQHLIRIDIASGKIVAEIPLGEGKGHMVAIAADGKTAYVTKVDRGTVSRIDLGDNTKTDEVDAGKGAEGVAVRPGSGEVWVSNREAGTVTVHDPRTLAIRATLPSPGFPIRVAFTADGRQALVSNARAATLSVFDAKRKKVLATVELTRAGAEYRDTMLGRAALPIGVVADPKRPRVYVAISGGDEIAVIDRKTWKPVAQWKTGREPDALALSFGGD</sequence>
<evidence type="ECO:0000256" key="1">
    <source>
        <dbReference type="ARBA" id="ARBA00022729"/>
    </source>
</evidence>
<gene>
    <name evidence="4" type="ORF">MOV92_07970</name>
</gene>
<keyword evidence="1 2" id="KW-0732">Signal</keyword>
<organism evidence="4 5">
    <name type="scientific">Lysobacter gummosus</name>
    <dbReference type="NCBI Taxonomy" id="262324"/>
    <lineage>
        <taxon>Bacteria</taxon>
        <taxon>Pseudomonadati</taxon>
        <taxon>Pseudomonadota</taxon>
        <taxon>Gammaproteobacteria</taxon>
        <taxon>Lysobacterales</taxon>
        <taxon>Lysobacteraceae</taxon>
        <taxon>Lysobacter</taxon>
    </lineage>
</organism>
<name>A0ABY3XHP7_9GAMM</name>
<evidence type="ECO:0000313" key="4">
    <source>
        <dbReference type="EMBL" id="UNP31170.1"/>
    </source>
</evidence>
<dbReference type="SUPFAM" id="SSF50974">
    <property type="entry name" value="Nitrous oxide reductase, N-terminal domain"/>
    <property type="match status" value="2"/>
</dbReference>
<keyword evidence="5" id="KW-1185">Reference proteome</keyword>
<dbReference type="Pfam" id="PF21783">
    <property type="entry name" value="YNCE"/>
    <property type="match status" value="1"/>
</dbReference>
<dbReference type="EMBL" id="CP093547">
    <property type="protein sequence ID" value="UNP31170.1"/>
    <property type="molecule type" value="Genomic_DNA"/>
</dbReference>
<dbReference type="PANTHER" id="PTHR47197:SF3">
    <property type="entry name" value="DIHYDRO-HEME D1 DEHYDROGENASE"/>
    <property type="match status" value="1"/>
</dbReference>
<dbReference type="InterPro" id="IPR048433">
    <property type="entry name" value="YNCE-like_beta-prop"/>
</dbReference>
<proteinExistence type="predicted"/>
<evidence type="ECO:0000256" key="2">
    <source>
        <dbReference type="SAM" id="SignalP"/>
    </source>
</evidence>
<feature type="domain" description="YNCE-like beta-propeller" evidence="3">
    <location>
        <begin position="115"/>
        <end position="267"/>
    </location>
</feature>
<feature type="chain" id="PRO_5046760902" evidence="2">
    <location>
        <begin position="20"/>
        <end position="336"/>
    </location>
</feature>
<dbReference type="Proteomes" id="UP000829194">
    <property type="component" value="Chromosome"/>
</dbReference>
<evidence type="ECO:0000313" key="5">
    <source>
        <dbReference type="Proteomes" id="UP000829194"/>
    </source>
</evidence>